<protein>
    <submittedName>
        <fullName evidence="2">Uncharacterized protein</fullName>
    </submittedName>
</protein>
<proteinExistence type="predicted"/>
<evidence type="ECO:0000313" key="1">
    <source>
        <dbReference type="EMBL" id="QPG69974.1"/>
    </source>
</evidence>
<gene>
    <name evidence="1" type="ORF">C1S78_002790</name>
    <name evidence="2" type="ORF">C1S78_02790</name>
</gene>
<dbReference type="GeneID" id="76723811"/>
<dbReference type="EMBL" id="POTL01000001">
    <property type="protein sequence ID" value="TLH51424.1"/>
    <property type="molecule type" value="Genomic_DNA"/>
</dbReference>
<dbReference type="EMBL" id="CP062008">
    <property type="protein sequence ID" value="QPG69974.1"/>
    <property type="molecule type" value="Genomic_DNA"/>
</dbReference>
<reference evidence="1 3" key="2">
    <citation type="journal article" date="2019" name="BMC Evol. Biol.">
        <title>Comparative genomics of Mycobacterium mucogenicum and Mycobacterium neoaurum clade members emphasizing tRNA and non-coding RNA.</title>
        <authorList>
            <person name="Behra P.R.K."/>
            <person name="Pettersson B.M.F."/>
            <person name="Das S."/>
            <person name="Dasgupta S."/>
            <person name="Kirsebom L.A."/>
        </authorList>
    </citation>
    <scope>NUCLEOTIDE SEQUENCE [LARGE SCALE GENOMIC DNA]</scope>
    <source>
        <strain evidence="1 3">DSM 44124</strain>
    </source>
</reference>
<organism evidence="2">
    <name type="scientific">Mycolicibacterium mucogenicum DSM 44124</name>
    <dbReference type="NCBI Taxonomy" id="1226753"/>
    <lineage>
        <taxon>Bacteria</taxon>
        <taxon>Bacillati</taxon>
        <taxon>Actinomycetota</taxon>
        <taxon>Actinomycetes</taxon>
        <taxon>Mycobacteriales</taxon>
        <taxon>Mycobacteriaceae</taxon>
        <taxon>Mycolicibacterium</taxon>
    </lineage>
</organism>
<evidence type="ECO:0000313" key="2">
    <source>
        <dbReference type="EMBL" id="TLH51424.1"/>
    </source>
</evidence>
<accession>A0A8H2PFA7</accession>
<keyword evidence="3" id="KW-1185">Reference proteome</keyword>
<dbReference type="KEGG" id="mmuc:C1S78_002790"/>
<dbReference type="RefSeq" id="WP_053854611.1">
    <property type="nucleotide sequence ID" value="NZ_ANBS01000001.1"/>
</dbReference>
<evidence type="ECO:0000313" key="3">
    <source>
        <dbReference type="Proteomes" id="UP000309231"/>
    </source>
</evidence>
<reference evidence="2" key="1">
    <citation type="submission" date="2018-01" db="EMBL/GenBank/DDBJ databases">
        <title>Comparative genomics of Mycobacterium mucogenicum and Mycobacterium neoaurum clade members emphasizing tRNA and non-coding RNA.</title>
        <authorList>
            <person name="Behra P.R.K."/>
            <person name="Pettersson B.M.F."/>
            <person name="Das S."/>
            <person name="Dasgupta S."/>
            <person name="Kirsebom L.A."/>
        </authorList>
    </citation>
    <scope>NUCLEOTIDE SEQUENCE</scope>
    <source>
        <strain evidence="2">DSM 44124</strain>
    </source>
</reference>
<sequence>MPSGLIGIPKTSAAPLFLTSGSGFTTTGGASMSPQCTINIGQAGGCIVALTCRHTNWNNTLTAKTVTSDLGSTFTEIPGSDTVRGVSGQRLGHVVLFYCQNPLIGLHTLTGNVQAAQSFTRANIEAAFYGNVTGYQNLNTQSTTGNQAVNLSITSTAGNIPFVAVTTGATMTGWNWTNRETQDSDQNLIGDRGITAVTGAVNFSTTSTGHTVAAAGVDLIAA</sequence>
<reference evidence="1 3" key="3">
    <citation type="journal article" date="2019" name="Sci. Rep.">
        <title>Insight into the biology of Mycobacterium mucogenicum and Mycobacterium neoaurum clade members.</title>
        <authorList>
            <person name="Behra P.R.K."/>
            <person name="Pettersson B.M.F."/>
            <person name="Ramesh M."/>
            <person name="Dasgupta S."/>
            <person name="Kirsebom L.A."/>
        </authorList>
    </citation>
    <scope>NUCLEOTIDE SEQUENCE [LARGE SCALE GENOMIC DNA]</scope>
    <source>
        <strain evidence="1 3">DSM 44124</strain>
    </source>
</reference>
<dbReference type="AlphaFoldDB" id="A0A8H2PFA7"/>
<dbReference type="Proteomes" id="UP000309231">
    <property type="component" value="Chromosome"/>
</dbReference>
<name>A0A8H2PFA7_MYCMU</name>